<name>A0A0J6WY44_9FIRM</name>
<evidence type="ECO:0008006" key="3">
    <source>
        <dbReference type="Google" id="ProtNLM"/>
    </source>
</evidence>
<dbReference type="InterPro" id="IPR009711">
    <property type="entry name" value="UPF0473"/>
</dbReference>
<evidence type="ECO:0000313" key="2">
    <source>
        <dbReference type="Proteomes" id="UP000036503"/>
    </source>
</evidence>
<dbReference type="Proteomes" id="UP000036503">
    <property type="component" value="Unassembled WGS sequence"/>
</dbReference>
<dbReference type="InParanoid" id="A0A0J6WY44"/>
<protein>
    <recommendedName>
        <fullName evidence="3">DUF1292 domain-containing protein</fullName>
    </recommendedName>
</protein>
<keyword evidence="2" id="KW-1185">Reference proteome</keyword>
<organism evidence="1 2">
    <name type="scientific">Megasphaera cerevisiae DSM 20462</name>
    <dbReference type="NCBI Taxonomy" id="1122219"/>
    <lineage>
        <taxon>Bacteria</taxon>
        <taxon>Bacillati</taxon>
        <taxon>Bacillota</taxon>
        <taxon>Negativicutes</taxon>
        <taxon>Veillonellales</taxon>
        <taxon>Veillonellaceae</taxon>
        <taxon>Megasphaera</taxon>
    </lineage>
</organism>
<dbReference type="EMBL" id="LEKT01000015">
    <property type="protein sequence ID" value="KMO86782.1"/>
    <property type="molecule type" value="Genomic_DNA"/>
</dbReference>
<gene>
    <name evidence="1" type="ORF">AB840_06110</name>
</gene>
<dbReference type="Pfam" id="PF06949">
    <property type="entry name" value="DUF1292"/>
    <property type="match status" value="1"/>
</dbReference>
<evidence type="ECO:0000313" key="1">
    <source>
        <dbReference type="EMBL" id="KMO86782.1"/>
    </source>
</evidence>
<sequence>MRREDNMAEELEEVQVVTITGEDGSEEYYAEAAVIEWDGKTFAILAPYSEDEDEEDSGDAIIARIDVEDGESVYVAPTDEEFEAVAKQYERMTEE</sequence>
<comment type="caution">
    <text evidence="1">The sequence shown here is derived from an EMBL/GenBank/DDBJ whole genome shotgun (WGS) entry which is preliminary data.</text>
</comment>
<dbReference type="STRING" id="39029.BSR42_02355"/>
<dbReference type="AlphaFoldDB" id="A0A0J6WY44"/>
<accession>A0A0J6WY44</accession>
<proteinExistence type="predicted"/>
<reference evidence="1 2" key="1">
    <citation type="submission" date="2015-06" db="EMBL/GenBank/DDBJ databases">
        <title>Draft genome sequence of beer spoilage bacterium Megasphaera cerevisiae type strain 20462.</title>
        <authorList>
            <person name="Kutumbaka K."/>
            <person name="Pasmowitz J."/>
            <person name="Mategko J."/>
            <person name="Reyes D."/>
            <person name="Friedrich A."/>
            <person name="Han S."/>
            <person name="Martens-Habbena W."/>
            <person name="Neal-McKinney J."/>
            <person name="Janagama H.K."/>
            <person name="Nadala C."/>
            <person name="Samadpour M."/>
        </authorList>
    </citation>
    <scope>NUCLEOTIDE SEQUENCE [LARGE SCALE GENOMIC DNA]</scope>
    <source>
        <strain evidence="1 2">DSM 20462</strain>
    </source>
</reference>
<dbReference type="PATRIC" id="fig|1122219.3.peg.675"/>